<reference evidence="3 4" key="1">
    <citation type="submission" date="2023-06" db="EMBL/GenBank/DDBJ databases">
        <title>Cellulomonas sp. MW9 Whole genome sequence.</title>
        <authorList>
            <person name="Park S."/>
        </authorList>
    </citation>
    <scope>NUCLEOTIDE SEQUENCE [LARGE SCALE GENOMIC DNA]</scope>
    <source>
        <strain evidence="3 4">MW9</strain>
    </source>
</reference>
<protein>
    <submittedName>
        <fullName evidence="3">DUF6069 family protein</fullName>
    </submittedName>
</protein>
<keyword evidence="2" id="KW-0472">Membrane</keyword>
<dbReference type="EMBL" id="JAUCGR010000004">
    <property type="protein sequence ID" value="MDM7832420.1"/>
    <property type="molecule type" value="Genomic_DNA"/>
</dbReference>
<keyword evidence="4" id="KW-1185">Reference proteome</keyword>
<organism evidence="3 4">
    <name type="scientific">Cellulomonas edaphi</name>
    <dbReference type="NCBI Taxonomy" id="3053468"/>
    <lineage>
        <taxon>Bacteria</taxon>
        <taxon>Bacillati</taxon>
        <taxon>Actinomycetota</taxon>
        <taxon>Actinomycetes</taxon>
        <taxon>Micrococcales</taxon>
        <taxon>Cellulomonadaceae</taxon>
        <taxon>Cellulomonas</taxon>
    </lineage>
</organism>
<feature type="compositionally biased region" description="Low complexity" evidence="1">
    <location>
        <begin position="51"/>
        <end position="64"/>
    </location>
</feature>
<dbReference type="RefSeq" id="WP_289447916.1">
    <property type="nucleotide sequence ID" value="NZ_JAUCGR010000004.1"/>
</dbReference>
<name>A0ABT7S9Y6_9CELL</name>
<keyword evidence="2" id="KW-0812">Transmembrane</keyword>
<sequence>MSVPPDQPPTSRIPAASRFDQPGAVPPPGTPGAGGPPVSQPPPSQPPAVPPAGYAATPTSAALPEPAPAPARSEPRLTVAAGQYWGGVAATAIVAALVGVAGTLIFESILDIDLVTQDPFDTGSTMGAYVVGAVVGAVVAGALLHLLVLTTPRPRAFFGWIMGLATLVVALVPLTWTDDVQRAACSGVVNLVIGIAIWSLLAGVLARTIRRIPAA</sequence>
<feature type="transmembrane region" description="Helical" evidence="2">
    <location>
        <begin position="84"/>
        <end position="106"/>
    </location>
</feature>
<feature type="region of interest" description="Disordered" evidence="1">
    <location>
        <begin position="1"/>
        <end position="73"/>
    </location>
</feature>
<dbReference type="Proteomes" id="UP001321453">
    <property type="component" value="Unassembled WGS sequence"/>
</dbReference>
<keyword evidence="2" id="KW-1133">Transmembrane helix</keyword>
<feature type="transmembrane region" description="Helical" evidence="2">
    <location>
        <begin position="126"/>
        <end position="149"/>
    </location>
</feature>
<accession>A0ABT7S9Y6</accession>
<evidence type="ECO:0000313" key="4">
    <source>
        <dbReference type="Proteomes" id="UP001321453"/>
    </source>
</evidence>
<gene>
    <name evidence="3" type="ORF">QRT05_13850</name>
</gene>
<dbReference type="InterPro" id="IPR045713">
    <property type="entry name" value="DUF6069"/>
</dbReference>
<dbReference type="Pfam" id="PF19545">
    <property type="entry name" value="DUF6069"/>
    <property type="match status" value="1"/>
</dbReference>
<evidence type="ECO:0000256" key="1">
    <source>
        <dbReference type="SAM" id="MobiDB-lite"/>
    </source>
</evidence>
<feature type="transmembrane region" description="Helical" evidence="2">
    <location>
        <begin position="188"/>
        <end position="206"/>
    </location>
</feature>
<feature type="compositionally biased region" description="Pro residues" evidence="1">
    <location>
        <begin position="38"/>
        <end position="50"/>
    </location>
</feature>
<proteinExistence type="predicted"/>
<comment type="caution">
    <text evidence="3">The sequence shown here is derived from an EMBL/GenBank/DDBJ whole genome shotgun (WGS) entry which is preliminary data.</text>
</comment>
<evidence type="ECO:0000256" key="2">
    <source>
        <dbReference type="SAM" id="Phobius"/>
    </source>
</evidence>
<feature type="transmembrane region" description="Helical" evidence="2">
    <location>
        <begin position="156"/>
        <end position="176"/>
    </location>
</feature>
<evidence type="ECO:0000313" key="3">
    <source>
        <dbReference type="EMBL" id="MDM7832420.1"/>
    </source>
</evidence>